<feature type="transmembrane region" description="Helical" evidence="3">
    <location>
        <begin position="156"/>
        <end position="181"/>
    </location>
</feature>
<comment type="catalytic activity">
    <reaction evidence="2">
        <text>2 GTP = 3',3'-c-di-GMP + 2 diphosphate</text>
        <dbReference type="Rhea" id="RHEA:24898"/>
        <dbReference type="ChEBI" id="CHEBI:33019"/>
        <dbReference type="ChEBI" id="CHEBI:37565"/>
        <dbReference type="ChEBI" id="CHEBI:58805"/>
        <dbReference type="EC" id="2.7.7.65"/>
    </reaction>
</comment>
<organism evidence="5 6">
    <name type="scientific">Turneriella parva (strain ATCC BAA-1111 / DSM 21527 / NCTC 11395 / H)</name>
    <name type="common">Leptospira parva</name>
    <dbReference type="NCBI Taxonomy" id="869212"/>
    <lineage>
        <taxon>Bacteria</taxon>
        <taxon>Pseudomonadati</taxon>
        <taxon>Spirochaetota</taxon>
        <taxon>Spirochaetia</taxon>
        <taxon>Leptospirales</taxon>
        <taxon>Leptospiraceae</taxon>
        <taxon>Turneriella</taxon>
    </lineage>
</organism>
<feature type="transmembrane region" description="Helical" evidence="3">
    <location>
        <begin position="67"/>
        <end position="87"/>
    </location>
</feature>
<dbReference type="GO" id="GO:0043709">
    <property type="term" value="P:cell adhesion involved in single-species biofilm formation"/>
    <property type="evidence" value="ECO:0007669"/>
    <property type="project" value="TreeGrafter"/>
</dbReference>
<dbReference type="EMBL" id="CP002959">
    <property type="protein sequence ID" value="AFM11758.1"/>
    <property type="molecule type" value="Genomic_DNA"/>
</dbReference>
<dbReference type="Gene3D" id="3.30.70.270">
    <property type="match status" value="1"/>
</dbReference>
<feature type="transmembrane region" description="Helical" evidence="3">
    <location>
        <begin position="42"/>
        <end position="61"/>
    </location>
</feature>
<protein>
    <recommendedName>
        <fullName evidence="1">diguanylate cyclase</fullName>
        <ecNumber evidence="1">2.7.7.65</ecNumber>
    </recommendedName>
</protein>
<keyword evidence="6" id="KW-1185">Reference proteome</keyword>
<dbReference type="SMART" id="SM00267">
    <property type="entry name" value="GGDEF"/>
    <property type="match status" value="1"/>
</dbReference>
<evidence type="ECO:0000256" key="3">
    <source>
        <dbReference type="SAM" id="Phobius"/>
    </source>
</evidence>
<reference evidence="5 6" key="1">
    <citation type="submission" date="2012-06" db="EMBL/GenBank/DDBJ databases">
        <title>The complete chromosome of genome of Turneriella parva DSM 21527.</title>
        <authorList>
            <consortium name="US DOE Joint Genome Institute (JGI-PGF)"/>
            <person name="Lucas S."/>
            <person name="Han J."/>
            <person name="Lapidus A."/>
            <person name="Bruce D."/>
            <person name="Goodwin L."/>
            <person name="Pitluck S."/>
            <person name="Peters L."/>
            <person name="Kyrpides N."/>
            <person name="Mavromatis K."/>
            <person name="Ivanova N."/>
            <person name="Mikhailova N."/>
            <person name="Chertkov O."/>
            <person name="Detter J.C."/>
            <person name="Tapia R."/>
            <person name="Han C."/>
            <person name="Land M."/>
            <person name="Hauser L."/>
            <person name="Markowitz V."/>
            <person name="Cheng J.-F."/>
            <person name="Hugenholtz P."/>
            <person name="Woyke T."/>
            <person name="Wu D."/>
            <person name="Gronow S."/>
            <person name="Wellnitz S."/>
            <person name="Brambilla E."/>
            <person name="Klenk H.-P."/>
            <person name="Eisen J.A."/>
        </authorList>
    </citation>
    <scope>NUCLEOTIDE SEQUENCE [LARGE SCALE GENOMIC DNA]</scope>
    <source>
        <strain evidence="6">ATCC BAA-1111 / DSM 21527 / NCTC 11395 / H</strain>
    </source>
</reference>
<dbReference type="PANTHER" id="PTHR45138:SF9">
    <property type="entry name" value="DIGUANYLATE CYCLASE DGCM-RELATED"/>
    <property type="match status" value="1"/>
</dbReference>
<dbReference type="KEGG" id="tpx:Turpa_1110"/>
<feature type="transmembrane region" description="Helical" evidence="3">
    <location>
        <begin position="99"/>
        <end position="117"/>
    </location>
</feature>
<evidence type="ECO:0000256" key="1">
    <source>
        <dbReference type="ARBA" id="ARBA00012528"/>
    </source>
</evidence>
<dbReference type="PANTHER" id="PTHR45138">
    <property type="entry name" value="REGULATORY COMPONENTS OF SENSORY TRANSDUCTION SYSTEM"/>
    <property type="match status" value="1"/>
</dbReference>
<dbReference type="GO" id="GO:0052621">
    <property type="term" value="F:diguanylate cyclase activity"/>
    <property type="evidence" value="ECO:0007669"/>
    <property type="project" value="UniProtKB-EC"/>
</dbReference>
<dbReference type="InterPro" id="IPR050469">
    <property type="entry name" value="Diguanylate_Cyclase"/>
</dbReference>
<dbReference type="AlphaFoldDB" id="I4B3A1"/>
<dbReference type="OrthoDB" id="9805474at2"/>
<dbReference type="Pfam" id="PF00990">
    <property type="entry name" value="GGDEF"/>
    <property type="match status" value="1"/>
</dbReference>
<dbReference type="GO" id="GO:1902201">
    <property type="term" value="P:negative regulation of bacterial-type flagellum-dependent cell motility"/>
    <property type="evidence" value="ECO:0007669"/>
    <property type="project" value="TreeGrafter"/>
</dbReference>
<evidence type="ECO:0000259" key="4">
    <source>
        <dbReference type="PROSITE" id="PS50887"/>
    </source>
</evidence>
<evidence type="ECO:0000313" key="6">
    <source>
        <dbReference type="Proteomes" id="UP000006048"/>
    </source>
</evidence>
<dbReference type="InterPro" id="IPR029787">
    <property type="entry name" value="Nucleotide_cyclase"/>
</dbReference>
<gene>
    <name evidence="5" type="ordered locus">Turpa_1110</name>
</gene>
<proteinExistence type="predicted"/>
<keyword evidence="3" id="KW-0472">Membrane</keyword>
<dbReference type="InterPro" id="IPR043128">
    <property type="entry name" value="Rev_trsase/Diguanyl_cyclase"/>
</dbReference>
<dbReference type="FunFam" id="3.30.70.270:FF:000001">
    <property type="entry name" value="Diguanylate cyclase domain protein"/>
    <property type="match status" value="1"/>
</dbReference>
<evidence type="ECO:0000256" key="2">
    <source>
        <dbReference type="ARBA" id="ARBA00034247"/>
    </source>
</evidence>
<dbReference type="EC" id="2.7.7.65" evidence="1"/>
<dbReference type="HOGENOM" id="CLU_000445_11_1_12"/>
<dbReference type="CDD" id="cd01949">
    <property type="entry name" value="GGDEF"/>
    <property type="match status" value="1"/>
</dbReference>
<dbReference type="NCBIfam" id="TIGR00254">
    <property type="entry name" value="GGDEF"/>
    <property type="match status" value="1"/>
</dbReference>
<keyword evidence="3" id="KW-0812">Transmembrane</keyword>
<sequence>MNSPDFLSLKQALVIFFVLTLLLNLFGSFVTWLATKTRATRWWAISALLALSGLLFLVVHTQWPNPAFILLQNLSYAVSLALVSAGMRDFHGRKYSPKADVIVIGLSLVAVAGAIWIKDSFALRVAINSALFAYYAFLAASILWRGKGSIKAIYTFASVSWFLYGLINLVRAALAFAGIGIDDSQPFVGVTYLMVFLFGPVCITGGYIGLIMLVVQKLLDEKHDALRVAEKLANEYRELSDHDPLTNALNNRSFSQSLERERARCVRENRPLSVVMADLDHFKIVNDTYGHSVGDATLKQAVALWRSQLRAPDLLGRVGGEEFVIILPHADLQHAARVAERLRQKLEAQTDGLPAKITASFGVTQARQGEPTHDLLRRVDAAMYGAKAAGRNRVVAV</sequence>
<dbReference type="GO" id="GO:0005886">
    <property type="term" value="C:plasma membrane"/>
    <property type="evidence" value="ECO:0007669"/>
    <property type="project" value="TreeGrafter"/>
</dbReference>
<accession>I4B3A1</accession>
<dbReference type="InterPro" id="IPR000160">
    <property type="entry name" value="GGDEF_dom"/>
</dbReference>
<dbReference type="RefSeq" id="WP_014802275.1">
    <property type="nucleotide sequence ID" value="NC_018020.1"/>
</dbReference>
<feature type="transmembrane region" description="Helical" evidence="3">
    <location>
        <begin position="12"/>
        <end position="35"/>
    </location>
</feature>
<dbReference type="Proteomes" id="UP000006048">
    <property type="component" value="Chromosome"/>
</dbReference>
<feature type="transmembrane region" description="Helical" evidence="3">
    <location>
        <begin position="123"/>
        <end position="144"/>
    </location>
</feature>
<name>I4B3A1_TURPD</name>
<dbReference type="PROSITE" id="PS50887">
    <property type="entry name" value="GGDEF"/>
    <property type="match status" value="1"/>
</dbReference>
<keyword evidence="3" id="KW-1133">Transmembrane helix</keyword>
<evidence type="ECO:0000313" key="5">
    <source>
        <dbReference type="EMBL" id="AFM11758.1"/>
    </source>
</evidence>
<feature type="transmembrane region" description="Helical" evidence="3">
    <location>
        <begin position="193"/>
        <end position="215"/>
    </location>
</feature>
<dbReference type="SUPFAM" id="SSF55073">
    <property type="entry name" value="Nucleotide cyclase"/>
    <property type="match status" value="1"/>
</dbReference>
<dbReference type="STRING" id="869212.Turpa_1110"/>
<feature type="domain" description="GGDEF" evidence="4">
    <location>
        <begin position="270"/>
        <end position="397"/>
    </location>
</feature>